<accession>A0ABV7IAY5</accession>
<dbReference type="InterPro" id="IPR036388">
    <property type="entry name" value="WH-like_DNA-bd_sf"/>
</dbReference>
<dbReference type="Gene3D" id="1.10.10.10">
    <property type="entry name" value="Winged helix-like DNA-binding domain superfamily/Winged helix DNA-binding domain"/>
    <property type="match status" value="1"/>
</dbReference>
<dbReference type="InterPro" id="IPR036390">
    <property type="entry name" value="WH_DNA-bd_sf"/>
</dbReference>
<dbReference type="Pfam" id="PF07729">
    <property type="entry name" value="FCD"/>
    <property type="match status" value="1"/>
</dbReference>
<feature type="domain" description="HTH gntR-type" evidence="4">
    <location>
        <begin position="13"/>
        <end position="80"/>
    </location>
</feature>
<dbReference type="Gene3D" id="1.20.120.530">
    <property type="entry name" value="GntR ligand-binding domain-like"/>
    <property type="match status" value="1"/>
</dbReference>
<dbReference type="PANTHER" id="PTHR43537">
    <property type="entry name" value="TRANSCRIPTIONAL REGULATOR, GNTR FAMILY"/>
    <property type="match status" value="1"/>
</dbReference>
<dbReference type="SMART" id="SM00895">
    <property type="entry name" value="FCD"/>
    <property type="match status" value="1"/>
</dbReference>
<dbReference type="SUPFAM" id="SSF48008">
    <property type="entry name" value="GntR ligand-binding domain-like"/>
    <property type="match status" value="1"/>
</dbReference>
<keyword evidence="1" id="KW-0805">Transcription regulation</keyword>
<keyword evidence="6" id="KW-1185">Reference proteome</keyword>
<evidence type="ECO:0000256" key="2">
    <source>
        <dbReference type="ARBA" id="ARBA00023125"/>
    </source>
</evidence>
<dbReference type="EMBL" id="JBHRTE010000030">
    <property type="protein sequence ID" value="MFC3167789.1"/>
    <property type="molecule type" value="Genomic_DNA"/>
</dbReference>
<dbReference type="Pfam" id="PF00392">
    <property type="entry name" value="GntR"/>
    <property type="match status" value="1"/>
</dbReference>
<gene>
    <name evidence="5" type="ORF">ACFOD7_06985</name>
</gene>
<evidence type="ECO:0000259" key="4">
    <source>
        <dbReference type="PROSITE" id="PS50949"/>
    </source>
</evidence>
<keyword evidence="3" id="KW-0804">Transcription</keyword>
<dbReference type="PROSITE" id="PS50949">
    <property type="entry name" value="HTH_GNTR"/>
    <property type="match status" value="1"/>
</dbReference>
<evidence type="ECO:0000256" key="3">
    <source>
        <dbReference type="ARBA" id="ARBA00023163"/>
    </source>
</evidence>
<dbReference type="PANTHER" id="PTHR43537:SF39">
    <property type="entry name" value="HTH-TYPE TRANSCRIPTIONAL REGULATOR MCBR"/>
    <property type="match status" value="1"/>
</dbReference>
<dbReference type="InterPro" id="IPR008920">
    <property type="entry name" value="TF_FadR/GntR_C"/>
</dbReference>
<evidence type="ECO:0000313" key="6">
    <source>
        <dbReference type="Proteomes" id="UP001595557"/>
    </source>
</evidence>
<dbReference type="SMART" id="SM00345">
    <property type="entry name" value="HTH_GNTR"/>
    <property type="match status" value="1"/>
</dbReference>
<dbReference type="InterPro" id="IPR000524">
    <property type="entry name" value="Tscrpt_reg_HTH_GntR"/>
</dbReference>
<dbReference type="InterPro" id="IPR011711">
    <property type="entry name" value="GntR_C"/>
</dbReference>
<dbReference type="Proteomes" id="UP001595557">
    <property type="component" value="Unassembled WGS sequence"/>
</dbReference>
<keyword evidence="2" id="KW-0238">DNA-binding</keyword>
<dbReference type="RefSeq" id="WP_207470623.1">
    <property type="nucleotide sequence ID" value="NZ_JAFNAW010000047.1"/>
</dbReference>
<comment type="caution">
    <text evidence="5">The sequence shown here is derived from an EMBL/GenBank/DDBJ whole genome shotgun (WGS) entry which is preliminary data.</text>
</comment>
<reference evidence="6" key="1">
    <citation type="journal article" date="2019" name="Int. J. Syst. Evol. Microbiol.">
        <title>The Global Catalogue of Microorganisms (GCM) 10K type strain sequencing project: providing services to taxonomists for standard genome sequencing and annotation.</title>
        <authorList>
            <consortium name="The Broad Institute Genomics Platform"/>
            <consortium name="The Broad Institute Genome Sequencing Center for Infectious Disease"/>
            <person name="Wu L."/>
            <person name="Ma J."/>
        </authorList>
    </citation>
    <scope>NUCLEOTIDE SEQUENCE [LARGE SCALE GENOMIC DNA]</scope>
    <source>
        <strain evidence="6">KCTC 52239</strain>
    </source>
</reference>
<dbReference type="SUPFAM" id="SSF46785">
    <property type="entry name" value="Winged helix' DNA-binding domain"/>
    <property type="match status" value="1"/>
</dbReference>
<name>A0ABV7IAY5_9RHOB</name>
<protein>
    <submittedName>
        <fullName evidence="5">GntR family transcriptional regulator</fullName>
    </submittedName>
</protein>
<evidence type="ECO:0000256" key="1">
    <source>
        <dbReference type="ARBA" id="ARBA00023015"/>
    </source>
</evidence>
<sequence>MRGKPLKPVAARKTVQDQVYDQLREALMSGAFEARESFTIASLAERFQTSHMPVREALRRLAAENALRISPAGTAFVPDLSRGELADITRARVIIEGATAELAAPHLGPEDRAALRQIIAEHRATGVSGDIAAMASANRRFHFHVYAAANSPILMSHIENLWLRSGPYVRFLSDRMATLLQTDYREEYAHHHEVMVDALDRGDLPAFRAAMERDITATQDLLVRFLDDLAA</sequence>
<organism evidence="5 6">
    <name type="scientific">Paracoccus fontiphilus</name>
    <dbReference type="NCBI Taxonomy" id="1815556"/>
    <lineage>
        <taxon>Bacteria</taxon>
        <taxon>Pseudomonadati</taxon>
        <taxon>Pseudomonadota</taxon>
        <taxon>Alphaproteobacteria</taxon>
        <taxon>Rhodobacterales</taxon>
        <taxon>Paracoccaceae</taxon>
        <taxon>Paracoccus</taxon>
    </lineage>
</organism>
<evidence type="ECO:0000313" key="5">
    <source>
        <dbReference type="EMBL" id="MFC3167789.1"/>
    </source>
</evidence>
<proteinExistence type="predicted"/>